<dbReference type="Proteomes" id="UP000241690">
    <property type="component" value="Unassembled WGS sequence"/>
</dbReference>
<evidence type="ECO:0000313" key="3">
    <source>
        <dbReference type="EMBL" id="PTB55274.1"/>
    </source>
</evidence>
<gene>
    <name evidence="3" type="ORF">M431DRAFT_43331</name>
</gene>
<dbReference type="InterPro" id="IPR002110">
    <property type="entry name" value="Ankyrin_rpt"/>
</dbReference>
<keyword evidence="1" id="KW-0677">Repeat</keyword>
<dbReference type="Gene3D" id="1.25.40.20">
    <property type="entry name" value="Ankyrin repeat-containing domain"/>
    <property type="match status" value="1"/>
</dbReference>
<dbReference type="SMART" id="SM00248">
    <property type="entry name" value="ANK"/>
    <property type="match status" value="2"/>
</dbReference>
<dbReference type="RefSeq" id="XP_024774951.1">
    <property type="nucleotide sequence ID" value="XM_024915115.1"/>
</dbReference>
<accession>A0A2T4ADV4</accession>
<dbReference type="Pfam" id="PF12796">
    <property type="entry name" value="Ank_2"/>
    <property type="match status" value="1"/>
</dbReference>
<keyword evidence="4" id="KW-1185">Reference proteome</keyword>
<name>A0A2T4ADV4_TRIHA</name>
<feature type="non-terminal residue" evidence="3">
    <location>
        <position position="60"/>
    </location>
</feature>
<keyword evidence="2" id="KW-0040">ANK repeat</keyword>
<protein>
    <submittedName>
        <fullName evidence="3">Uncharacterized protein</fullName>
    </submittedName>
</protein>
<evidence type="ECO:0000313" key="4">
    <source>
        <dbReference type="Proteomes" id="UP000241690"/>
    </source>
</evidence>
<dbReference type="GeneID" id="36623681"/>
<dbReference type="PANTHER" id="PTHR24198:SF165">
    <property type="entry name" value="ANKYRIN REPEAT-CONTAINING PROTEIN-RELATED"/>
    <property type="match status" value="1"/>
</dbReference>
<dbReference type="EMBL" id="KZ679680">
    <property type="protein sequence ID" value="PTB55274.1"/>
    <property type="molecule type" value="Genomic_DNA"/>
</dbReference>
<evidence type="ECO:0000256" key="1">
    <source>
        <dbReference type="ARBA" id="ARBA00022737"/>
    </source>
</evidence>
<dbReference type="SUPFAM" id="SSF48403">
    <property type="entry name" value="Ankyrin repeat"/>
    <property type="match status" value="1"/>
</dbReference>
<organism evidence="3 4">
    <name type="scientific">Trichoderma harzianum CBS 226.95</name>
    <dbReference type="NCBI Taxonomy" id="983964"/>
    <lineage>
        <taxon>Eukaryota</taxon>
        <taxon>Fungi</taxon>
        <taxon>Dikarya</taxon>
        <taxon>Ascomycota</taxon>
        <taxon>Pezizomycotina</taxon>
        <taxon>Sordariomycetes</taxon>
        <taxon>Hypocreomycetidae</taxon>
        <taxon>Hypocreales</taxon>
        <taxon>Hypocreaceae</taxon>
        <taxon>Trichoderma</taxon>
    </lineage>
</organism>
<sequence>PLWWSVRNSDISIVKLLLDEEDIDVNMKNNYNQTPLWWAARNGDVETVKLLLARKEIDVN</sequence>
<dbReference type="InterPro" id="IPR036770">
    <property type="entry name" value="Ankyrin_rpt-contain_sf"/>
</dbReference>
<proteinExistence type="predicted"/>
<reference evidence="3 4" key="1">
    <citation type="submission" date="2016-07" db="EMBL/GenBank/DDBJ databases">
        <title>Multiple horizontal gene transfer events from other fungi enriched the ability of initially mycotrophic Trichoderma (Ascomycota) to feed on dead plant biomass.</title>
        <authorList>
            <consortium name="DOE Joint Genome Institute"/>
            <person name="Aerts A."/>
            <person name="Atanasova L."/>
            <person name="Chenthamara K."/>
            <person name="Zhang J."/>
            <person name="Grujic M."/>
            <person name="Henrissat B."/>
            <person name="Kuo A."/>
            <person name="Salamov A."/>
            <person name="Lipzen A."/>
            <person name="Labutti K."/>
            <person name="Barry K."/>
            <person name="Miao Y."/>
            <person name="Rahimi M.J."/>
            <person name="Shen Q."/>
            <person name="Grigoriev I.V."/>
            <person name="Kubicek C.P."/>
            <person name="Druzhinina I.S."/>
        </authorList>
    </citation>
    <scope>NUCLEOTIDE SEQUENCE [LARGE SCALE GENOMIC DNA]</scope>
    <source>
        <strain evidence="3 4">CBS 226.95</strain>
    </source>
</reference>
<evidence type="ECO:0000256" key="2">
    <source>
        <dbReference type="ARBA" id="ARBA00023043"/>
    </source>
</evidence>
<dbReference type="AlphaFoldDB" id="A0A2T4ADV4"/>
<feature type="non-terminal residue" evidence="3">
    <location>
        <position position="1"/>
    </location>
</feature>
<dbReference type="PANTHER" id="PTHR24198">
    <property type="entry name" value="ANKYRIN REPEAT AND PROTEIN KINASE DOMAIN-CONTAINING PROTEIN"/>
    <property type="match status" value="1"/>
</dbReference>